<feature type="transmembrane region" description="Helical" evidence="6">
    <location>
        <begin position="84"/>
        <end position="104"/>
    </location>
</feature>
<evidence type="ECO:0000313" key="8">
    <source>
        <dbReference type="EMBL" id="CBL28499.1"/>
    </source>
</evidence>
<feature type="domain" description="DUF2179" evidence="7">
    <location>
        <begin position="228"/>
        <end position="282"/>
    </location>
</feature>
<dbReference type="CDD" id="cd16380">
    <property type="entry name" value="YitT_C"/>
    <property type="match status" value="1"/>
</dbReference>
<keyword evidence="2" id="KW-1003">Cell membrane</keyword>
<dbReference type="InterPro" id="IPR003740">
    <property type="entry name" value="YitT"/>
</dbReference>
<feature type="transmembrane region" description="Helical" evidence="6">
    <location>
        <begin position="20"/>
        <end position="41"/>
    </location>
</feature>
<evidence type="ECO:0000259" key="7">
    <source>
        <dbReference type="Pfam" id="PF10035"/>
    </source>
</evidence>
<evidence type="ECO:0000256" key="6">
    <source>
        <dbReference type="SAM" id="Phobius"/>
    </source>
</evidence>
<feature type="transmembrane region" description="Helical" evidence="6">
    <location>
        <begin position="116"/>
        <end position="137"/>
    </location>
</feature>
<dbReference type="Pfam" id="PF02588">
    <property type="entry name" value="YitT_membrane"/>
    <property type="match status" value="1"/>
</dbReference>
<dbReference type="PIRSF" id="PIRSF006483">
    <property type="entry name" value="Membrane_protein_YitT"/>
    <property type="match status" value="1"/>
</dbReference>
<feature type="transmembrane region" description="Helical" evidence="6">
    <location>
        <begin position="53"/>
        <end position="77"/>
    </location>
</feature>
<dbReference type="Gene3D" id="3.30.70.120">
    <property type="match status" value="1"/>
</dbReference>
<dbReference type="PANTHER" id="PTHR33545">
    <property type="entry name" value="UPF0750 MEMBRANE PROTEIN YITT-RELATED"/>
    <property type="match status" value="1"/>
</dbReference>
<evidence type="ECO:0000256" key="1">
    <source>
        <dbReference type="ARBA" id="ARBA00004651"/>
    </source>
</evidence>
<protein>
    <submittedName>
        <fullName evidence="8">Uncharacterized conserved protein</fullName>
    </submittedName>
</protein>
<evidence type="ECO:0000256" key="4">
    <source>
        <dbReference type="ARBA" id="ARBA00022989"/>
    </source>
</evidence>
<dbReference type="InterPro" id="IPR019264">
    <property type="entry name" value="DUF2179"/>
</dbReference>
<keyword evidence="4 6" id="KW-1133">Transmembrane helix</keyword>
<reference evidence="8 9" key="2">
    <citation type="submission" date="2010-03" db="EMBL/GenBank/DDBJ databases">
        <authorList>
            <person name="Pajon A."/>
        </authorList>
    </citation>
    <scope>NUCLEOTIDE SEQUENCE [LARGE SCALE GENOMIC DNA]</scope>
    <source>
        <strain evidence="8 9">SGP1</strain>
    </source>
</reference>
<sequence length="291" mass="32097">MAKETLSSLRNLCAREWRALVVLVLANVVYAFAVAYCTLPYRFPDIGVPGIAVLTNYLFGISPNWMIVGVNLMLIYWGRRDLSLHFLALTVFSVVVFSGFLAVFSRFPFLITEDKFMAAVISGFLKGVSMGAMFNVGGSSGGFDIAAAVLRRRYDLEVGRFSIIYNVVILALSLGVVGLEPVVYGVVSVYICGVMLDNMTRNFDKRKQALIITSIPDEVSRFITATGRGVTRLDGRGVYTGEPRPVLLSLLGPRQVANLKRFLKEKDPHAFVSICDASEVLGQGFKNWRSL</sequence>
<keyword evidence="9" id="KW-1185">Reference proteome</keyword>
<dbReference type="Pfam" id="PF10035">
    <property type="entry name" value="DUF2179"/>
    <property type="match status" value="1"/>
</dbReference>
<organism evidence="8 9">
    <name type="scientific">Fretibacterium fastidiosum</name>
    <dbReference type="NCBI Taxonomy" id="651822"/>
    <lineage>
        <taxon>Bacteria</taxon>
        <taxon>Thermotogati</taxon>
        <taxon>Synergistota</taxon>
        <taxon>Synergistia</taxon>
        <taxon>Synergistales</taxon>
        <taxon>Aminobacteriaceae</taxon>
        <taxon>Fretibacterium</taxon>
    </lineage>
</organism>
<dbReference type="EMBL" id="FP929056">
    <property type="protein sequence ID" value="CBL28499.1"/>
    <property type="molecule type" value="Genomic_DNA"/>
</dbReference>
<keyword evidence="5 6" id="KW-0472">Membrane</keyword>
<keyword evidence="3 6" id="KW-0812">Transmembrane</keyword>
<feature type="transmembrane region" description="Helical" evidence="6">
    <location>
        <begin position="158"/>
        <end position="176"/>
    </location>
</feature>
<evidence type="ECO:0000313" key="9">
    <source>
        <dbReference type="Proteomes" id="UP000008957"/>
    </source>
</evidence>
<evidence type="ECO:0000256" key="5">
    <source>
        <dbReference type="ARBA" id="ARBA00023136"/>
    </source>
</evidence>
<accession>A0AB94IXQ7</accession>
<dbReference type="Proteomes" id="UP000008957">
    <property type="component" value="Chromosome"/>
</dbReference>
<evidence type="ECO:0000256" key="3">
    <source>
        <dbReference type="ARBA" id="ARBA00022692"/>
    </source>
</evidence>
<evidence type="ECO:0000256" key="2">
    <source>
        <dbReference type="ARBA" id="ARBA00022475"/>
    </source>
</evidence>
<dbReference type="GO" id="GO:0005886">
    <property type="term" value="C:plasma membrane"/>
    <property type="evidence" value="ECO:0007669"/>
    <property type="project" value="UniProtKB-SubCell"/>
</dbReference>
<name>A0AB94IXQ7_9BACT</name>
<dbReference type="AlphaFoldDB" id="A0AB94IXQ7"/>
<dbReference type="InterPro" id="IPR015867">
    <property type="entry name" value="N-reg_PII/ATP_PRibTrfase_C"/>
</dbReference>
<dbReference type="PANTHER" id="PTHR33545:SF5">
    <property type="entry name" value="UPF0750 MEMBRANE PROTEIN YITT"/>
    <property type="match status" value="1"/>
</dbReference>
<comment type="subcellular location">
    <subcellularLocation>
        <location evidence="1">Cell membrane</location>
        <topology evidence="1">Multi-pass membrane protein</topology>
    </subcellularLocation>
</comment>
<reference evidence="9" key="1">
    <citation type="submission" date="2010-03" db="EMBL/GenBank/DDBJ databases">
        <title>The genome sequence of Synergistetes sp. SGP1.</title>
        <authorList>
            <consortium name="metaHIT consortium -- http://www.metahit.eu/"/>
            <person name="Pajon A."/>
            <person name="Turner K."/>
            <person name="Parkhill J."/>
            <person name="Wade W."/>
            <person name="Vartoukian S."/>
        </authorList>
    </citation>
    <scope>NUCLEOTIDE SEQUENCE [LARGE SCALE GENOMIC DNA]</scope>
    <source>
        <strain evidence="9">SGP1</strain>
    </source>
</reference>
<proteinExistence type="predicted"/>
<gene>
    <name evidence="8" type="ORF">SY1_14640</name>
</gene>
<dbReference type="KEGG" id="sbr:SY1_14640"/>
<dbReference type="InterPro" id="IPR051461">
    <property type="entry name" value="UPF0750_membrane"/>
</dbReference>